<sequence>MIITHVCRHWRQITLECSSLWTFIDCLSAPWVPIMLERSKEAALVVIYSAPSVPEYWPLAQLLSQLPRIKVLELCTFSVVVDRILDCLSSQLAPLLQIFEYRVLWSHDSRISIRPISDTIFQGRTPLLRSVELEECAFILTSRAFGGLQTLNLGQINPSPHLTLSQLLSALRCMPDLELLTLRLPSRISEDTELFDQILLTRLGRIGLDGAIRTAVSLFSHLVLPAHARIALYLIEIESPQSFSDLFSAIHKDPDGSFPIIRSLRVISRDTFCVQFSMSSANIRDSDIPLSFQFEYACNPAIIFDMCRMVPHSKIQNLSISTSLDLLQNFWHAGFAHLPELESIYLNRTSIAGFILALMTVGVSIAYPLLRTLELVRIDIGCDRPSGDCQNASRRWSWHTKTQIDGLQECNVQLLERVIVDVDWDH</sequence>
<protein>
    <recommendedName>
        <fullName evidence="4">F-box domain-containing protein</fullName>
    </recommendedName>
</protein>
<feature type="transmembrane region" description="Helical" evidence="1">
    <location>
        <begin position="351"/>
        <end position="370"/>
    </location>
</feature>
<dbReference type="EMBL" id="JABBWG010000029">
    <property type="protein sequence ID" value="KAG1811427.1"/>
    <property type="molecule type" value="Genomic_DNA"/>
</dbReference>
<reference evidence="2" key="1">
    <citation type="journal article" date="2020" name="New Phytol.">
        <title>Comparative genomics reveals dynamic genome evolution in host specialist ectomycorrhizal fungi.</title>
        <authorList>
            <person name="Lofgren L.A."/>
            <person name="Nguyen N.H."/>
            <person name="Vilgalys R."/>
            <person name="Ruytinx J."/>
            <person name="Liao H.L."/>
            <person name="Branco S."/>
            <person name="Kuo A."/>
            <person name="LaButti K."/>
            <person name="Lipzen A."/>
            <person name="Andreopoulos W."/>
            <person name="Pangilinan J."/>
            <person name="Riley R."/>
            <person name="Hundley H."/>
            <person name="Na H."/>
            <person name="Barry K."/>
            <person name="Grigoriev I.V."/>
            <person name="Stajich J.E."/>
            <person name="Kennedy P.G."/>
        </authorList>
    </citation>
    <scope>NUCLEOTIDE SEQUENCE</scope>
    <source>
        <strain evidence="2">MN1</strain>
    </source>
</reference>
<accession>A0A9P7JAD2</accession>
<dbReference type="OrthoDB" id="2692326at2759"/>
<evidence type="ECO:0000313" key="2">
    <source>
        <dbReference type="EMBL" id="KAG1811427.1"/>
    </source>
</evidence>
<dbReference type="Proteomes" id="UP000807769">
    <property type="component" value="Unassembled WGS sequence"/>
</dbReference>
<gene>
    <name evidence="2" type="ORF">BJ212DRAFT_510183</name>
</gene>
<dbReference type="AlphaFoldDB" id="A0A9P7JAD2"/>
<keyword evidence="1" id="KW-0472">Membrane</keyword>
<evidence type="ECO:0000313" key="3">
    <source>
        <dbReference type="Proteomes" id="UP000807769"/>
    </source>
</evidence>
<keyword evidence="3" id="KW-1185">Reference proteome</keyword>
<keyword evidence="1" id="KW-1133">Transmembrane helix</keyword>
<keyword evidence="1" id="KW-0812">Transmembrane</keyword>
<name>A0A9P7JAD2_9AGAM</name>
<dbReference type="RefSeq" id="XP_041190026.1">
    <property type="nucleotide sequence ID" value="XM_041343364.1"/>
</dbReference>
<evidence type="ECO:0008006" key="4">
    <source>
        <dbReference type="Google" id="ProtNLM"/>
    </source>
</evidence>
<organism evidence="2 3">
    <name type="scientific">Suillus subaureus</name>
    <dbReference type="NCBI Taxonomy" id="48587"/>
    <lineage>
        <taxon>Eukaryota</taxon>
        <taxon>Fungi</taxon>
        <taxon>Dikarya</taxon>
        <taxon>Basidiomycota</taxon>
        <taxon>Agaricomycotina</taxon>
        <taxon>Agaricomycetes</taxon>
        <taxon>Agaricomycetidae</taxon>
        <taxon>Boletales</taxon>
        <taxon>Suillineae</taxon>
        <taxon>Suillaceae</taxon>
        <taxon>Suillus</taxon>
    </lineage>
</organism>
<proteinExistence type="predicted"/>
<dbReference type="GeneID" id="64637380"/>
<evidence type="ECO:0000256" key="1">
    <source>
        <dbReference type="SAM" id="Phobius"/>
    </source>
</evidence>
<comment type="caution">
    <text evidence="2">The sequence shown here is derived from an EMBL/GenBank/DDBJ whole genome shotgun (WGS) entry which is preliminary data.</text>
</comment>